<feature type="chain" id="PRO_5031049630" evidence="1">
    <location>
        <begin position="23"/>
        <end position="265"/>
    </location>
</feature>
<reference evidence="2 3" key="1">
    <citation type="submission" date="2020-01" db="EMBL/GenBank/DDBJ databases">
        <authorList>
            <person name="Chen J."/>
            <person name="Zhu S."/>
            <person name="Yang J."/>
        </authorList>
    </citation>
    <scope>NUCLEOTIDE SEQUENCE [LARGE SCALE GENOMIC DNA]</scope>
    <source>
        <strain evidence="2 3">345S023</strain>
    </source>
</reference>
<comment type="caution">
    <text evidence="2">The sequence shown here is derived from an EMBL/GenBank/DDBJ whole genome shotgun (WGS) entry which is preliminary data.</text>
</comment>
<gene>
    <name evidence="2" type="ORF">GTH32_15365</name>
</gene>
<dbReference type="EMBL" id="JAAAWN010000024">
    <property type="protein sequence ID" value="NDV92552.1"/>
    <property type="molecule type" value="Genomic_DNA"/>
</dbReference>
<sequence>MKLNPILPLALASAMTLIPAFAHDNECNVQLHGALQYHQGLLTVDMENGAVMAINSDHELSIDGDTISLSGAQQQWVDEYYDNIDKAIPMTLEIATEGLAVANVAVSEVFGELLGADNSLTGDFDQMFTTLEEKLDSSFYDEAGNIHIDSTQFEGDDWFDESWEAEFEQQVESLVSQSMGQILIAVGTQMLWNDGDMGDFEERMERFGETIETRIESEAEALEEKAHKLCDVLKEANYAEHKMQTTIPGLDELNLLDMRGDNMKM</sequence>
<keyword evidence="1" id="KW-0732">Signal</keyword>
<evidence type="ECO:0000256" key="1">
    <source>
        <dbReference type="SAM" id="SignalP"/>
    </source>
</evidence>
<dbReference type="InterPro" id="IPR021307">
    <property type="entry name" value="DUF2884"/>
</dbReference>
<keyword evidence="3" id="KW-1185">Reference proteome</keyword>
<dbReference type="Proteomes" id="UP000470213">
    <property type="component" value="Unassembled WGS sequence"/>
</dbReference>
<organism evidence="2 3">
    <name type="scientific">Alteromonas profundi</name>
    <dbReference type="NCBI Taxonomy" id="2696062"/>
    <lineage>
        <taxon>Bacteria</taxon>
        <taxon>Pseudomonadati</taxon>
        <taxon>Pseudomonadota</taxon>
        <taxon>Gammaproteobacteria</taxon>
        <taxon>Alteromonadales</taxon>
        <taxon>Alteromonadaceae</taxon>
        <taxon>Alteromonas/Salinimonas group</taxon>
        <taxon>Alteromonas</taxon>
    </lineage>
</organism>
<name>A0A7X5RM36_9ALTE</name>
<proteinExistence type="predicted"/>
<dbReference type="AlphaFoldDB" id="A0A7X5RM36"/>
<dbReference type="RefSeq" id="WP_163087367.1">
    <property type="nucleotide sequence ID" value="NZ_JAAAWN010000024.1"/>
</dbReference>
<dbReference type="Pfam" id="PF11101">
    <property type="entry name" value="DUF2884"/>
    <property type="match status" value="1"/>
</dbReference>
<protein>
    <submittedName>
        <fullName evidence="2">DUF2884 family protein</fullName>
    </submittedName>
</protein>
<feature type="signal peptide" evidence="1">
    <location>
        <begin position="1"/>
        <end position="22"/>
    </location>
</feature>
<accession>A0A7X5RM36</accession>
<evidence type="ECO:0000313" key="2">
    <source>
        <dbReference type="EMBL" id="NDV92552.1"/>
    </source>
</evidence>
<evidence type="ECO:0000313" key="3">
    <source>
        <dbReference type="Proteomes" id="UP000470213"/>
    </source>
</evidence>